<protein>
    <submittedName>
        <fullName evidence="1">Uncharacterized protein</fullName>
    </submittedName>
</protein>
<reference evidence="2" key="1">
    <citation type="submission" date="2018-05" db="EMBL/GenBank/DDBJ databases">
        <title>Draft genome sequence of Stemphylium lycopersici strain CIDEFI 213.</title>
        <authorList>
            <person name="Medina R."/>
            <person name="Franco M.E.E."/>
            <person name="Lucentini C.G."/>
            <person name="Saparrat M.C.N."/>
            <person name="Balatti P.A."/>
        </authorList>
    </citation>
    <scope>NUCLEOTIDE SEQUENCE [LARGE SCALE GENOMIC DNA]</scope>
    <source>
        <strain evidence="2">CIDEFI 213</strain>
    </source>
</reference>
<gene>
    <name evidence="1" type="ORF">DDE83_006709</name>
</gene>
<sequence length="272" mass="31094">MASVSKPSVFESMPITCSGRKRVGESAPDGGIALAGGARQLRNRIYEFAIADTDTSKSIEMSYMPIKNPKRYRTNEAWLAKHRRRLYMGLSQACRSLRYEFRSMYIHELPLLATTRLHLFLSIFGRSEETKNIASSVVERMKQTLPGDGVNIFDFLELLPMIREKEALLPYPAYIHLIKMESETTHLLQALCYNWCCSTRSAYGITKVSILNFTVKDQSHAALEIDMVANHRETHTEKAFEQRTYNLICNLGLDGLYEAHDLFIKFRRGLAV</sequence>
<name>A0A364MYC7_STELY</name>
<accession>A0A364MYC7</accession>
<evidence type="ECO:0000313" key="2">
    <source>
        <dbReference type="Proteomes" id="UP000249619"/>
    </source>
</evidence>
<evidence type="ECO:0000313" key="1">
    <source>
        <dbReference type="EMBL" id="RAR06988.1"/>
    </source>
</evidence>
<dbReference type="Proteomes" id="UP000249619">
    <property type="component" value="Unassembled WGS sequence"/>
</dbReference>
<dbReference type="EMBL" id="QGDH01000107">
    <property type="protein sequence ID" value="RAR06988.1"/>
    <property type="molecule type" value="Genomic_DNA"/>
</dbReference>
<comment type="caution">
    <text evidence="1">The sequence shown here is derived from an EMBL/GenBank/DDBJ whole genome shotgun (WGS) entry which is preliminary data.</text>
</comment>
<dbReference type="AlphaFoldDB" id="A0A364MYC7"/>
<proteinExistence type="predicted"/>
<organism evidence="1 2">
    <name type="scientific">Stemphylium lycopersici</name>
    <name type="common">Tomato gray leaf spot disease fungus</name>
    <name type="synonym">Thyrospora lycopersici</name>
    <dbReference type="NCBI Taxonomy" id="183478"/>
    <lineage>
        <taxon>Eukaryota</taxon>
        <taxon>Fungi</taxon>
        <taxon>Dikarya</taxon>
        <taxon>Ascomycota</taxon>
        <taxon>Pezizomycotina</taxon>
        <taxon>Dothideomycetes</taxon>
        <taxon>Pleosporomycetidae</taxon>
        <taxon>Pleosporales</taxon>
        <taxon>Pleosporineae</taxon>
        <taxon>Pleosporaceae</taxon>
        <taxon>Stemphylium</taxon>
    </lineage>
</organism>
<keyword evidence="2" id="KW-1185">Reference proteome</keyword>